<reference evidence="11" key="2">
    <citation type="submission" date="2023-11" db="UniProtKB">
        <authorList>
            <consortium name="WormBaseParasite"/>
        </authorList>
    </citation>
    <scope>IDENTIFICATION</scope>
</reference>
<feature type="compositionally biased region" description="Low complexity" evidence="8">
    <location>
        <begin position="227"/>
        <end position="240"/>
    </location>
</feature>
<feature type="compositionally biased region" description="Polar residues" evidence="8">
    <location>
        <begin position="53"/>
        <end position="64"/>
    </location>
</feature>
<dbReference type="PANTHER" id="PTHR13924:SF10">
    <property type="entry name" value="TRANSFORMING ACIDIC COILED-COIL PROTEIN, ISOFORM K"/>
    <property type="match status" value="1"/>
</dbReference>
<sequence length="449" mass="50253">MDDRPVSGVGAYKINWDEIDELSNPFANGSKGLSSKPNSKTDLKPSARGDGPNDNTKSQSNIPNDAQPEKSTKQNPQNPKPDNQASVKQNNLAEVTQPSNPPSSTMVNGQDIPKSIQKENVPQHDGETVPIPNPQAVIPSPEEISEALQNVLDDQSNKTFENNNNNEHLEVANDLPNEADQNSDEVVENPLENNNNAIPDVMQTSRIDSSTRPASPAQPGMLNKTDSNIISNHSSSVNGSKENAQLPPQHPSKASRDSKSNDTELTALRKERDQLLKTIEEMKNCITEYDRSLQHMVEEKAHSQAHVNVSVADLIKERDEAVEELATIEKAFGDLHRRFEKSKQIIEGFKQNEQALKHSIEEYKNLLQRQERKYVALKKHAEEQLLKVNQDTETVKQEYETNQTRLQASLRIAELQVKSLESQLQQKTRENEELTKICDELLNKYGGLT</sequence>
<feature type="region of interest" description="Disordered" evidence="8">
    <location>
        <begin position="206"/>
        <end position="268"/>
    </location>
</feature>
<keyword evidence="10" id="KW-1185">Reference proteome</keyword>
<dbReference type="GO" id="GO:0007052">
    <property type="term" value="P:mitotic spindle organization"/>
    <property type="evidence" value="ECO:0007669"/>
    <property type="project" value="InterPro"/>
</dbReference>
<evidence type="ECO:0000256" key="3">
    <source>
        <dbReference type="ARBA" id="ARBA00022490"/>
    </source>
</evidence>
<evidence type="ECO:0000256" key="1">
    <source>
        <dbReference type="ARBA" id="ARBA00004245"/>
    </source>
</evidence>
<evidence type="ECO:0000256" key="6">
    <source>
        <dbReference type="ARBA" id="ARBA00023212"/>
    </source>
</evidence>
<keyword evidence="4" id="KW-0597">Phosphoprotein</keyword>
<evidence type="ECO:0000256" key="7">
    <source>
        <dbReference type="SAM" id="Coils"/>
    </source>
</evidence>
<dbReference type="AlphaFoldDB" id="A0AA85KF84"/>
<comment type="subcellular location">
    <subcellularLocation>
        <location evidence="1">Cytoplasm</location>
        <location evidence="1">Cytoskeleton</location>
    </subcellularLocation>
</comment>
<evidence type="ECO:0000256" key="8">
    <source>
        <dbReference type="SAM" id="MobiDB-lite"/>
    </source>
</evidence>
<evidence type="ECO:0000313" key="11">
    <source>
        <dbReference type="WBParaSite" id="TREG1_98880.1"/>
    </source>
</evidence>
<dbReference type="GO" id="GO:0005856">
    <property type="term" value="C:cytoskeleton"/>
    <property type="evidence" value="ECO:0007669"/>
    <property type="project" value="UniProtKB-SubCell"/>
</dbReference>
<feature type="compositionally biased region" description="Basic and acidic residues" evidence="8">
    <location>
        <begin position="254"/>
        <end position="268"/>
    </location>
</feature>
<dbReference type="WBParaSite" id="TREG1_98880.1">
    <property type="protein sequence ID" value="TREG1_98880.1"/>
    <property type="gene ID" value="TREG1_98880"/>
</dbReference>
<keyword evidence="5 7" id="KW-0175">Coiled coil</keyword>
<dbReference type="Pfam" id="PF05010">
    <property type="entry name" value="TACC_C"/>
    <property type="match status" value="1"/>
</dbReference>
<dbReference type="FunFam" id="1.20.5.1700:FF:000001">
    <property type="entry name" value="Transforming acidic coiled-coil-containing protein 1 isoform 2"/>
    <property type="match status" value="1"/>
</dbReference>
<feature type="compositionally biased region" description="Polar residues" evidence="8">
    <location>
        <begin position="25"/>
        <end position="38"/>
    </location>
</feature>
<organism evidence="10 11">
    <name type="scientific">Trichobilharzia regenti</name>
    <name type="common">Nasal bird schistosome</name>
    <dbReference type="NCBI Taxonomy" id="157069"/>
    <lineage>
        <taxon>Eukaryota</taxon>
        <taxon>Metazoa</taxon>
        <taxon>Spiralia</taxon>
        <taxon>Lophotrochozoa</taxon>
        <taxon>Platyhelminthes</taxon>
        <taxon>Trematoda</taxon>
        <taxon>Digenea</taxon>
        <taxon>Strigeidida</taxon>
        <taxon>Schistosomatoidea</taxon>
        <taxon>Schistosomatidae</taxon>
        <taxon>Trichobilharzia</taxon>
    </lineage>
</organism>
<comment type="similarity">
    <text evidence="2">Belongs to the TACC family.</text>
</comment>
<name>A0AA85KF84_TRIRE</name>
<feature type="coiled-coil region" evidence="7">
    <location>
        <begin position="311"/>
        <end position="444"/>
    </location>
</feature>
<feature type="compositionally biased region" description="Polar residues" evidence="8">
    <location>
        <begin position="73"/>
        <end position="108"/>
    </location>
</feature>
<dbReference type="Proteomes" id="UP000050795">
    <property type="component" value="Unassembled WGS sequence"/>
</dbReference>
<dbReference type="InterPro" id="IPR039915">
    <property type="entry name" value="TACC"/>
</dbReference>
<protein>
    <recommendedName>
        <fullName evidence="9">Transforming acidic coiled-coil-containing protein C-terminal domain-containing protein</fullName>
    </recommendedName>
</protein>
<reference evidence="10" key="1">
    <citation type="submission" date="2022-06" db="EMBL/GenBank/DDBJ databases">
        <authorList>
            <person name="Berger JAMES D."/>
            <person name="Berger JAMES D."/>
        </authorList>
    </citation>
    <scope>NUCLEOTIDE SEQUENCE [LARGE SCALE GENOMIC DNA]</scope>
</reference>
<keyword evidence="6" id="KW-0206">Cytoskeleton</keyword>
<evidence type="ECO:0000256" key="2">
    <source>
        <dbReference type="ARBA" id="ARBA00009423"/>
    </source>
</evidence>
<evidence type="ECO:0000313" key="10">
    <source>
        <dbReference type="Proteomes" id="UP000050795"/>
    </source>
</evidence>
<dbReference type="Gene3D" id="1.20.5.1700">
    <property type="match status" value="1"/>
</dbReference>
<evidence type="ECO:0000256" key="4">
    <source>
        <dbReference type="ARBA" id="ARBA00022553"/>
    </source>
</evidence>
<evidence type="ECO:0000259" key="9">
    <source>
        <dbReference type="Pfam" id="PF05010"/>
    </source>
</evidence>
<dbReference type="GO" id="GO:0005737">
    <property type="term" value="C:cytoplasm"/>
    <property type="evidence" value="ECO:0007669"/>
    <property type="project" value="TreeGrafter"/>
</dbReference>
<feature type="region of interest" description="Disordered" evidence="8">
    <location>
        <begin position="1"/>
        <end position="138"/>
    </location>
</feature>
<dbReference type="PANTHER" id="PTHR13924">
    <property type="entry name" value="TRANSFORMING ACIDIC COILED-COIL CONTAINING PROTEIN 1/2"/>
    <property type="match status" value="1"/>
</dbReference>
<evidence type="ECO:0000256" key="5">
    <source>
        <dbReference type="ARBA" id="ARBA00023054"/>
    </source>
</evidence>
<dbReference type="InterPro" id="IPR007707">
    <property type="entry name" value="TACC_C"/>
</dbReference>
<keyword evidence="3" id="KW-0963">Cytoplasm</keyword>
<accession>A0AA85KF84</accession>
<proteinExistence type="inferred from homology"/>
<feature type="domain" description="Transforming acidic coiled-coil-containing protein C-terminal" evidence="9">
    <location>
        <begin position="255"/>
        <end position="441"/>
    </location>
</feature>